<protein>
    <recommendedName>
        <fullName evidence="1">VWFA domain-containing protein</fullName>
    </recommendedName>
</protein>
<name>A0A427XNV2_9TREE</name>
<evidence type="ECO:0000313" key="3">
    <source>
        <dbReference type="Proteomes" id="UP000279236"/>
    </source>
</evidence>
<dbReference type="STRING" id="105984.A0A427XNV2"/>
<dbReference type="AlphaFoldDB" id="A0A427XNV2"/>
<gene>
    <name evidence="2" type="ORF">EHS24_009021</name>
</gene>
<dbReference type="Proteomes" id="UP000279236">
    <property type="component" value="Unassembled WGS sequence"/>
</dbReference>
<evidence type="ECO:0000313" key="2">
    <source>
        <dbReference type="EMBL" id="RSH80442.1"/>
    </source>
</evidence>
<keyword evidence="3" id="KW-1185">Reference proteome</keyword>
<dbReference type="PANTHER" id="PTHR34706">
    <property type="entry name" value="SLR1338 PROTEIN"/>
    <property type="match status" value="1"/>
</dbReference>
<dbReference type="PANTHER" id="PTHR34706:SF2">
    <property type="entry name" value="RFEF"/>
    <property type="match status" value="1"/>
</dbReference>
<organism evidence="2 3">
    <name type="scientific">Apiotrichum porosum</name>
    <dbReference type="NCBI Taxonomy" id="105984"/>
    <lineage>
        <taxon>Eukaryota</taxon>
        <taxon>Fungi</taxon>
        <taxon>Dikarya</taxon>
        <taxon>Basidiomycota</taxon>
        <taxon>Agaricomycotina</taxon>
        <taxon>Tremellomycetes</taxon>
        <taxon>Trichosporonales</taxon>
        <taxon>Trichosporonaceae</taxon>
        <taxon>Apiotrichum</taxon>
    </lineage>
</organism>
<dbReference type="SUPFAM" id="SSF53300">
    <property type="entry name" value="vWA-like"/>
    <property type="match status" value="1"/>
</dbReference>
<dbReference type="InterPro" id="IPR036465">
    <property type="entry name" value="vWFA_dom_sf"/>
</dbReference>
<comment type="caution">
    <text evidence="2">The sequence shown here is derived from an EMBL/GenBank/DDBJ whole genome shotgun (WGS) entry which is preliminary data.</text>
</comment>
<evidence type="ECO:0000259" key="1">
    <source>
        <dbReference type="PROSITE" id="PS50234"/>
    </source>
</evidence>
<dbReference type="EMBL" id="RSCE01000008">
    <property type="protein sequence ID" value="RSH80442.1"/>
    <property type="molecule type" value="Genomic_DNA"/>
</dbReference>
<reference evidence="2 3" key="1">
    <citation type="submission" date="2018-11" db="EMBL/GenBank/DDBJ databases">
        <title>Genome sequence of Apiotrichum porosum DSM 27194.</title>
        <authorList>
            <person name="Aliyu H."/>
            <person name="Gorte O."/>
            <person name="Ochsenreither K."/>
        </authorList>
    </citation>
    <scope>NUCLEOTIDE SEQUENCE [LARGE SCALE GENOMIC DNA]</scope>
    <source>
        <strain evidence="2 3">DSM 27194</strain>
    </source>
</reference>
<dbReference type="InterPro" id="IPR002035">
    <property type="entry name" value="VWF_A"/>
</dbReference>
<dbReference type="PROSITE" id="PS50234">
    <property type="entry name" value="VWFA"/>
    <property type="match status" value="1"/>
</dbReference>
<proteinExistence type="predicted"/>
<feature type="domain" description="VWFA" evidence="1">
    <location>
        <begin position="163"/>
        <end position="353"/>
    </location>
</feature>
<dbReference type="RefSeq" id="XP_028475389.1">
    <property type="nucleotide sequence ID" value="XM_028624317.1"/>
</dbReference>
<accession>A0A427XNV2</accession>
<sequence length="376" mass="39831">MGIGAALLVAGLAFVVVKKMGDNRHKKQQQQQMLQYGAPAGYGGGGAYRPPPPSGGMGGMMGGMMGGFGGGGGSGGGGFSSGSRDINASTGQPWNATPGPDYNTVLQSLIATINERRIGGFFPQGVESIAQRVVQTGAVQRVATEWRIPQDLAIDLVKLALFDIVVLCDDSASMRNGDRISDLQQVLAKVAFAGTLLDDDGIEIRFVNNYMQGNRINSQDAAVDIVDNINFDGAKPLGTAIEQKILQPMVLAPARQNALRKPLLVIVITDGQPTGEPFGYLQQSIVNAANQLNSTPYGPKAVSYQFAQVGTDMSATQFLAALDNDPMVGAMIDCTSDYDIESQEMLQKTGQQLTPIMWLMKLMLGGIDSSYDSQDG</sequence>
<dbReference type="GeneID" id="39593564"/>
<dbReference type="Gene3D" id="3.40.50.410">
    <property type="entry name" value="von Willebrand factor, type A domain"/>
    <property type="match status" value="1"/>
</dbReference>
<dbReference type="OrthoDB" id="2142040at2759"/>